<dbReference type="RefSeq" id="WP_083028140.1">
    <property type="nucleotide sequence ID" value="NZ_CP082852.1"/>
</dbReference>
<evidence type="ECO:0000313" key="3">
    <source>
        <dbReference type="EMBL" id="PNL61106.1"/>
    </source>
</evidence>
<feature type="region of interest" description="Disordered" evidence="1">
    <location>
        <begin position="78"/>
        <end position="110"/>
    </location>
</feature>
<evidence type="ECO:0000313" key="4">
    <source>
        <dbReference type="Proteomes" id="UP000192511"/>
    </source>
</evidence>
<feature type="domain" description="Transposase IS66 central" evidence="2">
    <location>
        <begin position="191"/>
        <end position="482"/>
    </location>
</feature>
<organism evidence="3 4">
    <name type="scientific">Legionella anisa</name>
    <dbReference type="NCBI Taxonomy" id="28082"/>
    <lineage>
        <taxon>Bacteria</taxon>
        <taxon>Pseudomonadati</taxon>
        <taxon>Pseudomonadota</taxon>
        <taxon>Gammaproteobacteria</taxon>
        <taxon>Legionellales</taxon>
        <taxon>Legionellaceae</taxon>
        <taxon>Legionella</taxon>
    </lineage>
</organism>
<dbReference type="EMBL" id="NBTX02000004">
    <property type="protein sequence ID" value="PNL61106.1"/>
    <property type="molecule type" value="Genomic_DNA"/>
</dbReference>
<name>A0AAX0WRK4_9GAMM</name>
<dbReference type="InterPro" id="IPR004291">
    <property type="entry name" value="Transposase_IS66_central"/>
</dbReference>
<reference evidence="3" key="1">
    <citation type="submission" date="2017-12" db="EMBL/GenBank/DDBJ databases">
        <title>FDA dAtabase for Regulatory Grade micrObial Sequences (FDA-ARGOS): Supporting development and validation of Infectious Disease Dx tests.</title>
        <authorList>
            <person name="Kerrigan L."/>
            <person name="Tallon L.J."/>
            <person name="Sadzewicz L."/>
            <person name="Sengamalay N."/>
            <person name="Ott S."/>
            <person name="Godinez A."/>
            <person name="Nagaraj S."/>
            <person name="Vavikolanu K."/>
            <person name="Vyas G."/>
            <person name="Nadendla S."/>
            <person name="Aluvathingal J."/>
            <person name="Sichtig H."/>
        </authorList>
    </citation>
    <scope>NUCLEOTIDE SEQUENCE [LARGE SCALE GENOMIC DNA]</scope>
    <source>
        <strain evidence="3">FDAARGOS_200</strain>
    </source>
</reference>
<comment type="caution">
    <text evidence="3">The sequence shown here is derived from an EMBL/GenBank/DDBJ whole genome shotgun (WGS) entry which is preliminary data.</text>
</comment>
<dbReference type="PANTHER" id="PTHR33678:SF2">
    <property type="match status" value="1"/>
</dbReference>
<dbReference type="InterPro" id="IPR052344">
    <property type="entry name" value="Transposase-related"/>
</dbReference>
<keyword evidence="4" id="KW-1185">Reference proteome</keyword>
<protein>
    <recommendedName>
        <fullName evidence="2">Transposase IS66 central domain-containing protein</fullName>
    </recommendedName>
</protein>
<dbReference type="Pfam" id="PF03050">
    <property type="entry name" value="DDE_Tnp_IS66"/>
    <property type="match status" value="1"/>
</dbReference>
<gene>
    <name evidence="3" type="ORF">A6J39_007700</name>
</gene>
<accession>A0AAX0WRK4</accession>
<dbReference type="NCBIfam" id="NF033517">
    <property type="entry name" value="transpos_IS66"/>
    <property type="match status" value="1"/>
</dbReference>
<dbReference type="Proteomes" id="UP000192511">
    <property type="component" value="Unassembled WGS sequence"/>
</dbReference>
<dbReference type="PANTHER" id="PTHR33678">
    <property type="entry name" value="BLL1576 PROTEIN"/>
    <property type="match status" value="1"/>
</dbReference>
<feature type="compositionally biased region" description="Polar residues" evidence="1">
    <location>
        <begin position="88"/>
        <end position="100"/>
    </location>
</feature>
<sequence>MAKKPKGRKTKMPKVTKLSQEQMDNFLAAIMNSNIGAENAELAKMLIHGNAWMAQQLELGQLSIAKLRKLFQIQGSEKAINRKPKSDPASTDNKGLNTADASKGHGRNSADAYQGADVVEVDHPELNPGDICPAEACGGRLYEMSEPGTLVRVTGSPLAQATRYNLQKLRCALCEIIYTAPLPEGVSDKKYDANFIAMLMINKYFMSVPLYRQDRLQNHLGIPLPSSTQWDLMVAHEPMLNALYKALTQDAANGVALCYDDTSVKIMSEIKAAKTAKKGEKSEHTCYTTGIVSLHEDHRTYLYITDNRTAGKCIADIMAIRDAKLDPPIMMCDALSANIPQGIAEDLYVLCFFLVHARRQFYELPNGYDDVADKVIGLIGTIYDHEAHTKGYDREKRLVYHQEKSTPIMAELKAYLEEQALEFEPNSIPGKAIDYILSRWTQLSQFLRYAHAPLDTNIVERALKLVIQIRKSSMFYKSLSSAAFASYVQSALYSAAQNDINPCQYMGALINNEQAVIKNPTAWLPWHYKQTLKQSLEVSAKQDSLPLAPLDLG</sequence>
<proteinExistence type="predicted"/>
<evidence type="ECO:0000256" key="1">
    <source>
        <dbReference type="SAM" id="MobiDB-lite"/>
    </source>
</evidence>
<dbReference type="AlphaFoldDB" id="A0AAX0WRK4"/>
<evidence type="ECO:0000259" key="2">
    <source>
        <dbReference type="Pfam" id="PF03050"/>
    </source>
</evidence>